<name>A0AAU9SBQ7_THLAR</name>
<evidence type="ECO:0000313" key="1">
    <source>
        <dbReference type="EMBL" id="CAH2061396.1"/>
    </source>
</evidence>
<gene>
    <name evidence="1" type="ORF">TAV2_LOCUS12616</name>
</gene>
<dbReference type="Proteomes" id="UP000836841">
    <property type="component" value="Chromosome 4"/>
</dbReference>
<evidence type="ECO:0000313" key="2">
    <source>
        <dbReference type="Proteomes" id="UP000836841"/>
    </source>
</evidence>
<accession>A0AAU9SBQ7</accession>
<dbReference type="EMBL" id="OU466860">
    <property type="protein sequence ID" value="CAH2061396.1"/>
    <property type="molecule type" value="Genomic_DNA"/>
</dbReference>
<protein>
    <submittedName>
        <fullName evidence="1">Uncharacterized protein</fullName>
    </submittedName>
</protein>
<keyword evidence="2" id="KW-1185">Reference proteome</keyword>
<organism evidence="1 2">
    <name type="scientific">Thlaspi arvense</name>
    <name type="common">Field penny-cress</name>
    <dbReference type="NCBI Taxonomy" id="13288"/>
    <lineage>
        <taxon>Eukaryota</taxon>
        <taxon>Viridiplantae</taxon>
        <taxon>Streptophyta</taxon>
        <taxon>Embryophyta</taxon>
        <taxon>Tracheophyta</taxon>
        <taxon>Spermatophyta</taxon>
        <taxon>Magnoliopsida</taxon>
        <taxon>eudicotyledons</taxon>
        <taxon>Gunneridae</taxon>
        <taxon>Pentapetalae</taxon>
        <taxon>rosids</taxon>
        <taxon>malvids</taxon>
        <taxon>Brassicales</taxon>
        <taxon>Brassicaceae</taxon>
        <taxon>Thlaspideae</taxon>
        <taxon>Thlaspi</taxon>
    </lineage>
</organism>
<reference evidence="1 2" key="1">
    <citation type="submission" date="2022-03" db="EMBL/GenBank/DDBJ databases">
        <authorList>
            <person name="Nunn A."/>
            <person name="Chopra R."/>
            <person name="Nunn A."/>
            <person name="Contreras Garrido A."/>
        </authorList>
    </citation>
    <scope>NUCLEOTIDE SEQUENCE [LARGE SCALE GENOMIC DNA]</scope>
</reference>
<sequence length="59" mass="6521">MIIAGSEILRSKILSLQLGWINASTYLHISLAKLLFNVGMLLQDGSVLLLLIPESRSRI</sequence>
<proteinExistence type="predicted"/>
<dbReference type="AlphaFoldDB" id="A0AAU9SBQ7"/>